<keyword evidence="2" id="KW-1185">Reference proteome</keyword>
<dbReference type="Proteomes" id="UP000095282">
    <property type="component" value="Unplaced"/>
</dbReference>
<feature type="compositionally biased region" description="Basic residues" evidence="1">
    <location>
        <begin position="308"/>
        <end position="319"/>
    </location>
</feature>
<organism evidence="2 3">
    <name type="scientific">Caenorhabditis tropicalis</name>
    <dbReference type="NCBI Taxonomy" id="1561998"/>
    <lineage>
        <taxon>Eukaryota</taxon>
        <taxon>Metazoa</taxon>
        <taxon>Ecdysozoa</taxon>
        <taxon>Nematoda</taxon>
        <taxon>Chromadorea</taxon>
        <taxon>Rhabditida</taxon>
        <taxon>Rhabditina</taxon>
        <taxon>Rhabditomorpha</taxon>
        <taxon>Rhabditoidea</taxon>
        <taxon>Rhabditidae</taxon>
        <taxon>Peloderinae</taxon>
        <taxon>Caenorhabditis</taxon>
    </lineage>
</organism>
<sequence length="319" mass="37684">MTKENKSVKSQEERRPFAKFPLEVTPDRLVVPSWGHLDVQIKNPTDVTFRVDFDLDSYSFDVDFIDMKDGKETKPFCWDKKHDDDSASYYYGELKVRNKRTSQIKIQSGNVIHLRITCEGRDEEIKRQLYFDESRGLGHLFIKCSLTIQAVRPKPEDTEYASGFNLSSCRYFLLSIDPECKKAKELAEKFSEHQKQHAREQRVIACSLKEDRQWIYVSGYTDCMDFGPFYYGPKIDQMSDNELKKIKEGYRNAFDEAKKAEWKKEEEKYRLEKEAELQGEEAEKEKTEKKKVKEGNRNASNMGEQKKKMIKWRKRRSVL</sequence>
<name>A0A1I7UPI9_9PELO</name>
<evidence type="ECO:0000313" key="2">
    <source>
        <dbReference type="Proteomes" id="UP000095282"/>
    </source>
</evidence>
<evidence type="ECO:0000313" key="3">
    <source>
        <dbReference type="WBParaSite" id="Csp11.Scaffold630.g18049.t1"/>
    </source>
</evidence>
<dbReference type="AlphaFoldDB" id="A0A1I7UPI9"/>
<protein>
    <submittedName>
        <fullName evidence="3">Major sperm protein</fullName>
    </submittedName>
</protein>
<accession>A0A1I7UPI9</accession>
<feature type="region of interest" description="Disordered" evidence="1">
    <location>
        <begin position="273"/>
        <end position="319"/>
    </location>
</feature>
<reference evidence="3" key="1">
    <citation type="submission" date="2016-11" db="UniProtKB">
        <authorList>
            <consortium name="WormBaseParasite"/>
        </authorList>
    </citation>
    <scope>IDENTIFICATION</scope>
</reference>
<evidence type="ECO:0000256" key="1">
    <source>
        <dbReference type="SAM" id="MobiDB-lite"/>
    </source>
</evidence>
<proteinExistence type="predicted"/>
<dbReference type="WBParaSite" id="Csp11.Scaffold630.g18049.t1">
    <property type="protein sequence ID" value="Csp11.Scaffold630.g18049.t1"/>
    <property type="gene ID" value="Csp11.Scaffold630.g18049"/>
</dbReference>
<feature type="compositionally biased region" description="Basic and acidic residues" evidence="1">
    <location>
        <begin position="273"/>
        <end position="296"/>
    </location>
</feature>